<feature type="domain" description="Putative auto-transporter adhesin head GIN" evidence="2">
    <location>
        <begin position="56"/>
        <end position="251"/>
    </location>
</feature>
<dbReference type="AlphaFoldDB" id="A0A938WW51"/>
<keyword evidence="1" id="KW-0732">Signal</keyword>
<dbReference type="PROSITE" id="PS51257">
    <property type="entry name" value="PROKAR_LIPOPROTEIN"/>
    <property type="match status" value="1"/>
</dbReference>
<reference evidence="3" key="1">
    <citation type="submission" date="2020-08" db="EMBL/GenBank/DDBJ databases">
        <authorList>
            <person name="Cejkova D."/>
            <person name="Kubasova T."/>
            <person name="Jahodarova E."/>
            <person name="Rychlik I."/>
        </authorList>
    </citation>
    <scope>NUCLEOTIDE SEQUENCE</scope>
    <source>
        <strain evidence="3">An824</strain>
    </source>
</reference>
<evidence type="ECO:0000313" key="3">
    <source>
        <dbReference type="EMBL" id="MBM6674179.1"/>
    </source>
</evidence>
<evidence type="ECO:0000256" key="1">
    <source>
        <dbReference type="SAM" id="SignalP"/>
    </source>
</evidence>
<comment type="caution">
    <text evidence="3">The sequence shown here is derived from an EMBL/GenBank/DDBJ whole genome shotgun (WGS) entry which is preliminary data.</text>
</comment>
<dbReference type="EMBL" id="JACJJG010000057">
    <property type="protein sequence ID" value="MBM6674179.1"/>
    <property type="molecule type" value="Genomic_DNA"/>
</dbReference>
<dbReference type="RefSeq" id="WP_205105307.1">
    <property type="nucleotide sequence ID" value="NZ_JACJJG010000057.1"/>
</dbReference>
<evidence type="ECO:0000313" key="4">
    <source>
        <dbReference type="Proteomes" id="UP000706891"/>
    </source>
</evidence>
<feature type="signal peptide" evidence="1">
    <location>
        <begin position="1"/>
        <end position="19"/>
    </location>
</feature>
<dbReference type="InterPro" id="IPR021255">
    <property type="entry name" value="DUF2807"/>
</dbReference>
<reference evidence="3" key="2">
    <citation type="journal article" date="2021" name="Sci. Rep.">
        <title>The distribution of antibiotic resistance genes in chicken gut microbiota commensals.</title>
        <authorList>
            <person name="Juricova H."/>
            <person name="Matiasovicova J."/>
            <person name="Kubasova T."/>
            <person name="Cejkova D."/>
            <person name="Rychlik I."/>
        </authorList>
    </citation>
    <scope>NUCLEOTIDE SEQUENCE</scope>
    <source>
        <strain evidence="3">An824</strain>
    </source>
</reference>
<sequence>MEIKTIFISLAAIAFSLTACSGTSKNIDNQTYGKMSLRTADNNYEQMSERTLNLKNFHGLSVSTWVDVHYTQGSTYKVLVKGTSLAFKINDISVRNGILTVNRSKDSRNITEGSKITIYVTSPKMDYIENIGSTTFNAEEFNAGNLKIDNSGVLKLYVDGIKSTSTNIENSGSMKGTTSFSGESIKYDNSGVCTLTANFDFNSFSYDNCGSSKISGKVKAREMTIDNTGVIKDELDIESNTLSMDISGSSNGTLKFKGHSMDIDCSGVGKMTLDVDCDKITSDTSGSLSLKLTGRADNTEFNGSGVSKIDTSGLNNF</sequence>
<keyword evidence="4" id="KW-1185">Reference proteome</keyword>
<dbReference type="Gene3D" id="2.160.20.120">
    <property type="match status" value="2"/>
</dbReference>
<name>A0A938WW51_9BACT</name>
<proteinExistence type="predicted"/>
<dbReference type="Pfam" id="PF10988">
    <property type="entry name" value="DUF2807"/>
    <property type="match status" value="1"/>
</dbReference>
<gene>
    <name evidence="3" type="ORF">H6A34_09865</name>
</gene>
<protein>
    <submittedName>
        <fullName evidence="3">DUF2807 domain-containing protein</fullName>
    </submittedName>
</protein>
<evidence type="ECO:0000259" key="2">
    <source>
        <dbReference type="Pfam" id="PF10988"/>
    </source>
</evidence>
<organism evidence="3 4">
    <name type="scientific">Marseilla massiliensis</name>
    <dbReference type="NCBI Taxonomy" id="1841864"/>
    <lineage>
        <taxon>Bacteria</taxon>
        <taxon>Pseudomonadati</taxon>
        <taxon>Bacteroidota</taxon>
        <taxon>Bacteroidia</taxon>
        <taxon>Bacteroidales</taxon>
        <taxon>Prevotellaceae</taxon>
        <taxon>Marseilla</taxon>
    </lineage>
</organism>
<dbReference type="Proteomes" id="UP000706891">
    <property type="component" value="Unassembled WGS sequence"/>
</dbReference>
<accession>A0A938WW51</accession>
<feature type="chain" id="PRO_5037114223" evidence="1">
    <location>
        <begin position="20"/>
        <end position="317"/>
    </location>
</feature>